<protein>
    <recommendedName>
        <fullName evidence="2">Sulfotransferase domain-containing protein</fullName>
    </recommendedName>
</protein>
<dbReference type="InterPro" id="IPR005331">
    <property type="entry name" value="Sulfotransferase"/>
</dbReference>
<organism evidence="1">
    <name type="scientific">Ditylum brightwellii</name>
    <dbReference type="NCBI Taxonomy" id="49249"/>
    <lineage>
        <taxon>Eukaryota</taxon>
        <taxon>Sar</taxon>
        <taxon>Stramenopiles</taxon>
        <taxon>Ochrophyta</taxon>
        <taxon>Bacillariophyta</taxon>
        <taxon>Mediophyceae</taxon>
        <taxon>Lithodesmiophycidae</taxon>
        <taxon>Lithodesmiales</taxon>
        <taxon>Lithodesmiaceae</taxon>
        <taxon>Ditylum</taxon>
    </lineage>
</organism>
<dbReference type="GO" id="GO:0016020">
    <property type="term" value="C:membrane"/>
    <property type="evidence" value="ECO:0007669"/>
    <property type="project" value="InterPro"/>
</dbReference>
<dbReference type="EMBL" id="HBNS01055302">
    <property type="protein sequence ID" value="CAE4658026.1"/>
    <property type="molecule type" value="Transcribed_RNA"/>
</dbReference>
<name>A0A7S4SWG4_9STRA</name>
<evidence type="ECO:0008006" key="2">
    <source>
        <dbReference type="Google" id="ProtNLM"/>
    </source>
</evidence>
<sequence>MSTAKEIINGTSADLNDSVNTLDARNSTHMDVVVAHDLVFVHLGKTAGSSITCMLDPSIHHSGYGNSQCSNDNKFLPSAISQHVVERVHLKPAPINTHDNFLITVRNPLDRIVSWFYYLHPSFPPAKSNRHKLGCDNFKVFNCWDNIQSLSEEGLDSSHNYAANGKIIDYFRNSSKIISTSNYHHYANQTVEECRAWA</sequence>
<proteinExistence type="predicted"/>
<accession>A0A7S4SWG4</accession>
<dbReference type="SUPFAM" id="SSF52540">
    <property type="entry name" value="P-loop containing nucleoside triphosphate hydrolases"/>
    <property type="match status" value="1"/>
</dbReference>
<dbReference type="Gene3D" id="3.40.50.300">
    <property type="entry name" value="P-loop containing nucleotide triphosphate hydrolases"/>
    <property type="match status" value="1"/>
</dbReference>
<dbReference type="InterPro" id="IPR027417">
    <property type="entry name" value="P-loop_NTPase"/>
</dbReference>
<dbReference type="GO" id="GO:0008146">
    <property type="term" value="F:sulfotransferase activity"/>
    <property type="evidence" value="ECO:0007669"/>
    <property type="project" value="InterPro"/>
</dbReference>
<reference evidence="1" key="1">
    <citation type="submission" date="2021-01" db="EMBL/GenBank/DDBJ databases">
        <authorList>
            <person name="Corre E."/>
            <person name="Pelletier E."/>
            <person name="Niang G."/>
            <person name="Scheremetjew M."/>
            <person name="Finn R."/>
            <person name="Kale V."/>
            <person name="Holt S."/>
            <person name="Cochrane G."/>
            <person name="Meng A."/>
            <person name="Brown T."/>
            <person name="Cohen L."/>
        </authorList>
    </citation>
    <scope>NUCLEOTIDE SEQUENCE</scope>
    <source>
        <strain evidence="1">GSO104</strain>
    </source>
</reference>
<dbReference type="AlphaFoldDB" id="A0A7S4SWG4"/>
<gene>
    <name evidence="1" type="ORF">DBRI00130_LOCUS40016</name>
</gene>
<dbReference type="Pfam" id="PF03567">
    <property type="entry name" value="Sulfotransfer_2"/>
    <property type="match status" value="1"/>
</dbReference>
<evidence type="ECO:0000313" key="1">
    <source>
        <dbReference type="EMBL" id="CAE4658026.1"/>
    </source>
</evidence>